<dbReference type="PANTHER" id="PTHR31672">
    <property type="entry name" value="BNACNNG10540D PROTEIN"/>
    <property type="match status" value="1"/>
</dbReference>
<dbReference type="OrthoDB" id="1894463at2759"/>
<dbReference type="AlphaFoldDB" id="A0A7J7LX03"/>
<feature type="domain" description="F-box associated beta-propeller type 3" evidence="1">
    <location>
        <begin position="102"/>
        <end position="356"/>
    </location>
</feature>
<dbReference type="InterPro" id="IPR011043">
    <property type="entry name" value="Gal_Oxase/kelch_b-propeller"/>
</dbReference>
<dbReference type="Pfam" id="PF08268">
    <property type="entry name" value="FBA_3"/>
    <property type="match status" value="1"/>
</dbReference>
<dbReference type="NCBIfam" id="TIGR01640">
    <property type="entry name" value="F_box_assoc_1"/>
    <property type="match status" value="1"/>
</dbReference>
<proteinExistence type="predicted"/>
<evidence type="ECO:0000259" key="1">
    <source>
        <dbReference type="Pfam" id="PF08268"/>
    </source>
</evidence>
<dbReference type="EMBL" id="JACGCM010001935">
    <property type="protein sequence ID" value="KAF6147191.1"/>
    <property type="molecule type" value="Genomic_DNA"/>
</dbReference>
<reference evidence="2 3" key="1">
    <citation type="journal article" date="2020" name="IScience">
        <title>Genome Sequencing of the Endangered Kingdonia uniflora (Circaeasteraceae, Ranunculales) Reveals Potential Mechanisms of Evolutionary Specialization.</title>
        <authorList>
            <person name="Sun Y."/>
            <person name="Deng T."/>
            <person name="Zhang A."/>
            <person name="Moore M.J."/>
            <person name="Landis J.B."/>
            <person name="Lin N."/>
            <person name="Zhang H."/>
            <person name="Zhang X."/>
            <person name="Huang J."/>
            <person name="Zhang X."/>
            <person name="Sun H."/>
            <person name="Wang H."/>
        </authorList>
    </citation>
    <scope>NUCLEOTIDE SEQUENCE [LARGE SCALE GENOMIC DNA]</scope>
    <source>
        <strain evidence="2">TB1705</strain>
        <tissue evidence="2">Leaf</tissue>
    </source>
</reference>
<evidence type="ECO:0000313" key="3">
    <source>
        <dbReference type="Proteomes" id="UP000541444"/>
    </source>
</evidence>
<sequence>IFAERNGDNTVRNVRVKEVEDEMCFPGPALRPDKFRIARSDVTRFRTARWEFTLTVVENVGWIGFTLKFIGFTLLTAVDALRLVRTTYTRCYVLVNRHEESIKSAMFDVEPNVFDETWVMGSVKGFLCLSNSNDYLEFGDEQACYLNYIYNPLTRECVQLPQITFSVEHGVDIATGFGFVDSTNEFKVVKVISWGGESEVQVYTLGSTFWRKFESELFLNTNCGIAELLNGSLHWSNRNDGESVITSFDLKNEKWGVVHIPENMVLKDHSFYLGVLGGCLSIADCSFEDHIEIWIMKEYNVNESWARLFSVRNNSFGVFAEVVKPIAFRKNGEIVLQYNNRYLFSYNPKNKRCKSISRGPLQLINKSPCPLQVCLYSASSFHSSQYIEWRSNGGK</sequence>
<evidence type="ECO:0000313" key="2">
    <source>
        <dbReference type="EMBL" id="KAF6147191.1"/>
    </source>
</evidence>
<dbReference type="SUPFAM" id="SSF50965">
    <property type="entry name" value="Galactose oxidase, central domain"/>
    <property type="match status" value="1"/>
</dbReference>
<dbReference type="InterPro" id="IPR017451">
    <property type="entry name" value="F-box-assoc_interact_dom"/>
</dbReference>
<comment type="caution">
    <text evidence="2">The sequence shown here is derived from an EMBL/GenBank/DDBJ whole genome shotgun (WGS) entry which is preliminary data.</text>
</comment>
<dbReference type="Proteomes" id="UP000541444">
    <property type="component" value="Unassembled WGS sequence"/>
</dbReference>
<feature type="non-terminal residue" evidence="2">
    <location>
        <position position="1"/>
    </location>
</feature>
<accession>A0A7J7LX03</accession>
<dbReference type="PANTHER" id="PTHR31672:SF10">
    <property type="entry name" value="F-BOX DOMAIN-CONTAINING PROTEIN"/>
    <property type="match status" value="1"/>
</dbReference>
<gene>
    <name evidence="2" type="ORF">GIB67_009583</name>
</gene>
<dbReference type="InterPro" id="IPR050796">
    <property type="entry name" value="SCF_F-box_component"/>
</dbReference>
<organism evidence="2 3">
    <name type="scientific">Kingdonia uniflora</name>
    <dbReference type="NCBI Taxonomy" id="39325"/>
    <lineage>
        <taxon>Eukaryota</taxon>
        <taxon>Viridiplantae</taxon>
        <taxon>Streptophyta</taxon>
        <taxon>Embryophyta</taxon>
        <taxon>Tracheophyta</taxon>
        <taxon>Spermatophyta</taxon>
        <taxon>Magnoliopsida</taxon>
        <taxon>Ranunculales</taxon>
        <taxon>Circaeasteraceae</taxon>
        <taxon>Kingdonia</taxon>
    </lineage>
</organism>
<protein>
    <recommendedName>
        <fullName evidence="1">F-box associated beta-propeller type 3 domain-containing protein</fullName>
    </recommendedName>
</protein>
<name>A0A7J7LX03_9MAGN</name>
<dbReference type="InterPro" id="IPR013187">
    <property type="entry name" value="F-box-assoc_dom_typ3"/>
</dbReference>
<keyword evidence="3" id="KW-1185">Reference proteome</keyword>